<dbReference type="Proteomes" id="UP000663823">
    <property type="component" value="Unassembled WGS sequence"/>
</dbReference>
<name>A0A814PEQ9_9BILA</name>
<sequence>MSGGCSDLRKRWNNLVGKSEEEAVQAIKQDGEQNIEVVDDGTPESSSTIQSGVVRVILDEHKRVKYPPLRQN</sequence>
<dbReference type="Pfam" id="PF00280">
    <property type="entry name" value="potato_inhibit"/>
    <property type="match status" value="1"/>
</dbReference>
<dbReference type="OrthoDB" id="9982686at2759"/>
<comment type="caution">
    <text evidence="1">The sequence shown here is derived from an EMBL/GenBank/DDBJ whole genome shotgun (WGS) entry which is preliminary data.</text>
</comment>
<proteinExistence type="predicted"/>
<dbReference type="AlphaFoldDB" id="A0A814PEQ9"/>
<gene>
    <name evidence="2" type="ORF">OTI717_LOCUS18044</name>
    <name evidence="1" type="ORF">RFH988_LOCUS19619</name>
</gene>
<reference evidence="1" key="1">
    <citation type="submission" date="2021-02" db="EMBL/GenBank/DDBJ databases">
        <authorList>
            <person name="Nowell W R."/>
        </authorList>
    </citation>
    <scope>NUCLEOTIDE SEQUENCE</scope>
</reference>
<evidence type="ECO:0000313" key="3">
    <source>
        <dbReference type="Proteomes" id="UP000663882"/>
    </source>
</evidence>
<dbReference type="EMBL" id="CAJNOO010001160">
    <property type="protein sequence ID" value="CAF1106867.1"/>
    <property type="molecule type" value="Genomic_DNA"/>
</dbReference>
<dbReference type="GO" id="GO:0009611">
    <property type="term" value="P:response to wounding"/>
    <property type="evidence" value="ECO:0007669"/>
    <property type="project" value="InterPro"/>
</dbReference>
<dbReference type="Gene3D" id="3.30.10.10">
    <property type="entry name" value="Trypsin Inhibitor V, subunit A"/>
    <property type="match status" value="1"/>
</dbReference>
<organism evidence="1 3">
    <name type="scientific">Rotaria sordida</name>
    <dbReference type="NCBI Taxonomy" id="392033"/>
    <lineage>
        <taxon>Eukaryota</taxon>
        <taxon>Metazoa</taxon>
        <taxon>Spiralia</taxon>
        <taxon>Gnathifera</taxon>
        <taxon>Rotifera</taxon>
        <taxon>Eurotatoria</taxon>
        <taxon>Bdelloidea</taxon>
        <taxon>Philodinida</taxon>
        <taxon>Philodinidae</taxon>
        <taxon>Rotaria</taxon>
    </lineage>
</organism>
<accession>A0A814PEQ9</accession>
<protein>
    <submittedName>
        <fullName evidence="1">Uncharacterized protein</fullName>
    </submittedName>
</protein>
<dbReference type="InterPro" id="IPR000864">
    <property type="entry name" value="Prot_inh_pot1"/>
</dbReference>
<evidence type="ECO:0000313" key="2">
    <source>
        <dbReference type="EMBL" id="CAF3796821.1"/>
    </source>
</evidence>
<dbReference type="GO" id="GO:0004867">
    <property type="term" value="F:serine-type endopeptidase inhibitor activity"/>
    <property type="evidence" value="ECO:0007669"/>
    <property type="project" value="InterPro"/>
</dbReference>
<dbReference type="Proteomes" id="UP000663882">
    <property type="component" value="Unassembled WGS sequence"/>
</dbReference>
<evidence type="ECO:0000313" key="1">
    <source>
        <dbReference type="EMBL" id="CAF1106867.1"/>
    </source>
</evidence>
<dbReference type="EMBL" id="CAJOAX010002448">
    <property type="protein sequence ID" value="CAF3796821.1"/>
    <property type="molecule type" value="Genomic_DNA"/>
</dbReference>